<evidence type="ECO:0000313" key="9">
    <source>
        <dbReference type="EMBL" id="KAG5662021.1"/>
    </source>
</evidence>
<name>A0A9P7KQH2_9HYPO</name>
<dbReference type="Pfam" id="PF08546">
    <property type="entry name" value="ApbA_C"/>
    <property type="match status" value="1"/>
</dbReference>
<evidence type="ECO:0000256" key="6">
    <source>
        <dbReference type="ARBA" id="ARBA00023002"/>
    </source>
</evidence>
<dbReference type="InterPro" id="IPR013752">
    <property type="entry name" value="KPA_reductase"/>
</dbReference>
<dbReference type="GO" id="GO:0046872">
    <property type="term" value="F:metal ion binding"/>
    <property type="evidence" value="ECO:0007669"/>
    <property type="project" value="UniProtKB-KW"/>
</dbReference>
<dbReference type="FunFam" id="1.10.1040.10:FF:000017">
    <property type="entry name" value="2-dehydropantoate 2-reductase"/>
    <property type="match status" value="1"/>
</dbReference>
<dbReference type="SFLD" id="SFLDS00001">
    <property type="entry name" value="Enolase"/>
    <property type="match status" value="1"/>
</dbReference>
<proteinExistence type="inferred from homology"/>
<dbReference type="GO" id="GO:0009063">
    <property type="term" value="P:amino acid catabolic process"/>
    <property type="evidence" value="ECO:0007669"/>
    <property type="project" value="InterPro"/>
</dbReference>
<evidence type="ECO:0000256" key="1">
    <source>
        <dbReference type="ARBA" id="ARBA00001946"/>
    </source>
</evidence>
<dbReference type="PROSITE" id="PS00908">
    <property type="entry name" value="MR_MLE_1"/>
    <property type="match status" value="1"/>
</dbReference>
<dbReference type="InterPro" id="IPR008927">
    <property type="entry name" value="6-PGluconate_DH-like_C_sf"/>
</dbReference>
<dbReference type="InterPro" id="IPR036291">
    <property type="entry name" value="NAD(P)-bd_dom_sf"/>
</dbReference>
<dbReference type="InterPro" id="IPR023592">
    <property type="entry name" value="Galactonate_deHydtase"/>
</dbReference>
<dbReference type="Pfam" id="PF02746">
    <property type="entry name" value="MR_MLE_N"/>
    <property type="match status" value="1"/>
</dbReference>
<comment type="caution">
    <text evidence="9">The sequence shown here is derived from an EMBL/GenBank/DDBJ whole genome shotgun (WGS) entry which is preliminary data.</text>
</comment>
<keyword evidence="4" id="KW-0460">Magnesium</keyword>
<dbReference type="SMART" id="SM00922">
    <property type="entry name" value="MR_MLE"/>
    <property type="match status" value="1"/>
</dbReference>
<dbReference type="Gene3D" id="3.20.20.120">
    <property type="entry name" value="Enolase-like C-terminal domain"/>
    <property type="match status" value="1"/>
</dbReference>
<feature type="domain" description="Mandelate racemase/muconate lactonizing enzyme C-terminal" evidence="8">
    <location>
        <begin position="126"/>
        <end position="228"/>
    </location>
</feature>
<dbReference type="SUPFAM" id="SSF51735">
    <property type="entry name" value="NAD(P)-binding Rossmann-fold domains"/>
    <property type="match status" value="1"/>
</dbReference>
<dbReference type="GO" id="GO:0008677">
    <property type="term" value="F:2-dehydropantoate 2-reductase activity"/>
    <property type="evidence" value="ECO:0007669"/>
    <property type="project" value="InterPro"/>
</dbReference>
<comment type="cofactor">
    <cofactor evidence="1">
        <name>Mg(2+)</name>
        <dbReference type="ChEBI" id="CHEBI:18420"/>
    </cofactor>
</comment>
<dbReference type="SUPFAM" id="SSF54826">
    <property type="entry name" value="Enolase N-terminal domain-like"/>
    <property type="match status" value="1"/>
</dbReference>
<keyword evidence="3" id="KW-0479">Metal-binding</keyword>
<dbReference type="PANTHER" id="PTHR48080:SF2">
    <property type="entry name" value="D-GALACTONATE DEHYDRATASE"/>
    <property type="match status" value="1"/>
</dbReference>
<dbReference type="FunFam" id="3.40.50.720:FF:000609">
    <property type="entry name" value="2-dehydropantoate 2-reductase"/>
    <property type="match status" value="1"/>
</dbReference>
<organism evidence="9 10">
    <name type="scientific">Fusarium avenaceum</name>
    <dbReference type="NCBI Taxonomy" id="40199"/>
    <lineage>
        <taxon>Eukaryota</taxon>
        <taxon>Fungi</taxon>
        <taxon>Dikarya</taxon>
        <taxon>Ascomycota</taxon>
        <taxon>Pezizomycotina</taxon>
        <taxon>Sordariomycetes</taxon>
        <taxon>Hypocreomycetidae</taxon>
        <taxon>Hypocreales</taxon>
        <taxon>Nectriaceae</taxon>
        <taxon>Fusarium</taxon>
        <taxon>Fusarium tricinctum species complex</taxon>
    </lineage>
</organism>
<dbReference type="SFLD" id="SFLDG00179">
    <property type="entry name" value="mandelate_racemase"/>
    <property type="match status" value="1"/>
</dbReference>
<dbReference type="PROSITE" id="PS00909">
    <property type="entry name" value="MR_MLE_2"/>
    <property type="match status" value="1"/>
</dbReference>
<dbReference type="Gene3D" id="3.40.50.720">
    <property type="entry name" value="NAD(P)-binding Rossmann-like Domain"/>
    <property type="match status" value="1"/>
</dbReference>
<dbReference type="GO" id="GO:0008869">
    <property type="term" value="F:galactonate dehydratase activity"/>
    <property type="evidence" value="ECO:0007669"/>
    <property type="project" value="InterPro"/>
</dbReference>
<dbReference type="Gene3D" id="1.10.1040.10">
    <property type="entry name" value="N-(1-d-carboxylethyl)-l-norvaline Dehydrogenase, domain 2"/>
    <property type="match status" value="1"/>
</dbReference>
<dbReference type="InterPro" id="IPR018110">
    <property type="entry name" value="Mandel_Rmase/mucon_lact_enz_CS"/>
</dbReference>
<dbReference type="InterPro" id="IPR013328">
    <property type="entry name" value="6PGD_dom2"/>
</dbReference>
<dbReference type="PANTHER" id="PTHR48080">
    <property type="entry name" value="D-GALACTONATE DEHYDRATASE-RELATED"/>
    <property type="match status" value="1"/>
</dbReference>
<dbReference type="InterPro" id="IPR013342">
    <property type="entry name" value="Mandelate_racemase_C"/>
</dbReference>
<dbReference type="SUPFAM" id="SSF48179">
    <property type="entry name" value="6-phosphogluconate dehydrogenase C-terminal domain-like"/>
    <property type="match status" value="1"/>
</dbReference>
<accession>A0A9P7KQH2</accession>
<keyword evidence="10" id="KW-1185">Reference proteome</keyword>
<gene>
    <name evidence="9" type="ORF">KAF25_004260</name>
</gene>
<dbReference type="InterPro" id="IPR003710">
    <property type="entry name" value="ApbA"/>
</dbReference>
<evidence type="ECO:0000313" key="10">
    <source>
        <dbReference type="Proteomes" id="UP000782241"/>
    </source>
</evidence>
<evidence type="ECO:0000256" key="4">
    <source>
        <dbReference type="ARBA" id="ARBA00022842"/>
    </source>
</evidence>
<protein>
    <recommendedName>
        <fullName evidence="8">Mandelate racemase/muconate lactonizing enzyme C-terminal domain-containing protein</fullName>
    </recommendedName>
</protein>
<dbReference type="Proteomes" id="UP000782241">
    <property type="component" value="Unassembled WGS sequence"/>
</dbReference>
<dbReference type="InterPro" id="IPR013341">
    <property type="entry name" value="Mandelate_racemase_N_dom"/>
</dbReference>
<keyword evidence="5" id="KW-0521">NADP</keyword>
<dbReference type="NCBIfam" id="TIGR00745">
    <property type="entry name" value="apbA_panE"/>
    <property type="match status" value="1"/>
</dbReference>
<evidence type="ECO:0000256" key="2">
    <source>
        <dbReference type="ARBA" id="ARBA00007870"/>
    </source>
</evidence>
<dbReference type="InterPro" id="IPR036849">
    <property type="entry name" value="Enolase-like_C_sf"/>
</dbReference>
<evidence type="ECO:0000256" key="5">
    <source>
        <dbReference type="ARBA" id="ARBA00022857"/>
    </source>
</evidence>
<dbReference type="AlphaFoldDB" id="A0A9P7KQH2"/>
<reference evidence="9" key="1">
    <citation type="submission" date="2021-04" db="EMBL/GenBank/DDBJ databases">
        <title>Draft genome of Fusarium avenaceum strain F156N33, isolated from an atmospheric sample in Virginia.</title>
        <authorList>
            <person name="Yang S."/>
            <person name="Vinatzer B.A."/>
            <person name="Coleman J."/>
        </authorList>
    </citation>
    <scope>NUCLEOTIDE SEQUENCE</scope>
    <source>
        <strain evidence="9">F156N33</strain>
    </source>
</reference>
<dbReference type="SUPFAM" id="SSF51604">
    <property type="entry name" value="Enolase C-terminal domain-like"/>
    <property type="match status" value="1"/>
</dbReference>
<dbReference type="EMBL" id="JAGPUO010000006">
    <property type="protein sequence ID" value="KAG5662021.1"/>
    <property type="molecule type" value="Genomic_DNA"/>
</dbReference>
<dbReference type="InterPro" id="IPR029017">
    <property type="entry name" value="Enolase-like_N"/>
</dbReference>
<comment type="similarity">
    <text evidence="2">Belongs to the ketopantoate reductase family.</text>
</comment>
<dbReference type="InterPro" id="IPR034593">
    <property type="entry name" value="DgoD-like"/>
</dbReference>
<dbReference type="NCBIfam" id="NF010624">
    <property type="entry name" value="PRK14017.1"/>
    <property type="match status" value="1"/>
</dbReference>
<evidence type="ECO:0000256" key="7">
    <source>
        <dbReference type="ARBA" id="ARBA00023239"/>
    </source>
</evidence>
<dbReference type="GO" id="GO:0034194">
    <property type="term" value="P:D-galactonate catabolic process"/>
    <property type="evidence" value="ECO:0007669"/>
    <property type="project" value="InterPro"/>
</dbReference>
<dbReference type="Pfam" id="PF02558">
    <property type="entry name" value="ApbA"/>
    <property type="match status" value="1"/>
</dbReference>
<evidence type="ECO:0000259" key="8">
    <source>
        <dbReference type="SMART" id="SM00922"/>
    </source>
</evidence>
<evidence type="ECO:0000256" key="3">
    <source>
        <dbReference type="ARBA" id="ARBA00022723"/>
    </source>
</evidence>
<dbReference type="Gene3D" id="3.30.390.10">
    <property type="entry name" value="Enolase-like, N-terminal domain"/>
    <property type="match status" value="1"/>
</dbReference>
<keyword evidence="6" id="KW-0560">Oxidoreductase</keyword>
<dbReference type="CDD" id="cd03325">
    <property type="entry name" value="D-galactonate_dehydratase"/>
    <property type="match status" value="1"/>
</dbReference>
<dbReference type="GO" id="GO:0015940">
    <property type="term" value="P:pantothenate biosynthetic process"/>
    <property type="evidence" value="ECO:0007669"/>
    <property type="project" value="InterPro"/>
</dbReference>
<dbReference type="InterPro" id="IPR013332">
    <property type="entry name" value="KPR_N"/>
</dbReference>
<dbReference type="Pfam" id="PF13378">
    <property type="entry name" value="MR_MLE_C"/>
    <property type="match status" value="1"/>
</dbReference>
<dbReference type="InterPro" id="IPR029065">
    <property type="entry name" value="Enolase_C-like"/>
</dbReference>
<sequence length="693" mass="76834">MAKITSVKYYRVKPRWLMVKIVDENGQHGWGEATLEGHDLAVEGCLDEMIPRIIGQEANDIENIWQTFWRHSFYRGGPIFMSALSGIDIALWDLKGRNLKVPIYELLGGKVRTKVQVYCWIGGDRPSDVEAAAKKRVAQGLTCVKMNATEDLGWIDSPSALDSTVERLKQVKALGLDVGLDFHGRCHKAMAKQLARALEPHRPLFIEEPILVEHPEAIKKLSDQTVIPIAFGERLYTRWDIKRFLEDSSVDILQPDIAHAGGISETKRIATMAEAYDVAIAPHCPLGPVAFAASVQVALSSPNFSILEMSLGMHYNTEAGDIDLLTYLKDPAVFDLENGYVKAPTGYGLGIDIDEEMVIKIAKETEPWQCKTFHGPDVWSILKMSNETLEVLVYGLGAIGSFYAFIISRSERVRLTVAARSNFEAVAANGIKIDILRSVADAEQKFDFIICTNKAVDQASSAADIAPGVGDNTTIVIIQNGVGNEDAFRQRFPNVTIISCVTWVGARQPEPGVIEHTTSEDMQVGLYPNKAGDEIRDTQRLSQFESLLSIGKTIFQIVPNIQVQRWEKVVWNAAWNSLTALTLMDTHSWLSSSDLSTPMTRKLMKEVIDVANALGVPLEDELIDKLIDKILRMPPIGSSMRTDYENGKPMEVEVILGYPVKKGRELNIDVSTIENLYTVLLAINKRLIGAQSG</sequence>
<dbReference type="SFLD" id="SFLDF00003">
    <property type="entry name" value="D-galactonate_dehydratase"/>
    <property type="match status" value="1"/>
</dbReference>
<keyword evidence="7" id="KW-0456">Lyase</keyword>